<evidence type="ECO:0000313" key="1">
    <source>
        <dbReference type="EMBL" id="ETZ96399.1"/>
    </source>
</evidence>
<comment type="caution">
    <text evidence="1">The sequence shown here is derived from an EMBL/GenBank/DDBJ whole genome shotgun (WGS) entry which is preliminary data.</text>
</comment>
<dbReference type="PATRIC" id="fig|1299326.3.peg.6708"/>
<dbReference type="Proteomes" id="UP000020561">
    <property type="component" value="Unassembled WGS sequence"/>
</dbReference>
<proteinExistence type="predicted"/>
<accession>X7XQE5</accession>
<evidence type="ECO:0000313" key="2">
    <source>
        <dbReference type="Proteomes" id="UP000020561"/>
    </source>
</evidence>
<sequence>MFAKAGGAVEFGIKRGRKTVNIVPQPKRFASVTTGRFRGLCFALTSHSEGG</sequence>
<reference evidence="1 2" key="1">
    <citation type="submission" date="2013-12" db="EMBL/GenBank/DDBJ databases">
        <authorList>
            <person name="Brown-Elliot B."/>
            <person name="Wallace R."/>
            <person name="Lenaerts A."/>
            <person name="Ordway D."/>
            <person name="DeGroote M.A."/>
            <person name="Parker T."/>
            <person name="Sizemore C."/>
            <person name="Tallon L.J."/>
            <person name="Sadzewicz L.K."/>
            <person name="Sengamalay N."/>
            <person name="Fraser C.M."/>
            <person name="Hine E."/>
            <person name="Shefchek K.A."/>
            <person name="Das S.P."/>
            <person name="Tettelin H."/>
        </authorList>
    </citation>
    <scope>NUCLEOTIDE SEQUENCE [LARGE SCALE GENOMIC DNA]</scope>
    <source>
        <strain evidence="1 2">662</strain>
    </source>
</reference>
<organism evidence="1 2">
    <name type="scientific">Mycobacterium kansasii 662</name>
    <dbReference type="NCBI Taxonomy" id="1299326"/>
    <lineage>
        <taxon>Bacteria</taxon>
        <taxon>Bacillati</taxon>
        <taxon>Actinomycetota</taxon>
        <taxon>Actinomycetes</taxon>
        <taxon>Mycobacteriales</taxon>
        <taxon>Mycobacteriaceae</taxon>
        <taxon>Mycobacterium</taxon>
    </lineage>
</organism>
<dbReference type="EMBL" id="JAOA01000048">
    <property type="protein sequence ID" value="ETZ96399.1"/>
    <property type="molecule type" value="Genomic_DNA"/>
</dbReference>
<gene>
    <name evidence="1" type="ORF">I545_6995</name>
</gene>
<name>X7XQE5_MYCKA</name>
<protein>
    <submittedName>
        <fullName evidence="1">Uncharacterized protein</fullName>
    </submittedName>
</protein>
<dbReference type="AlphaFoldDB" id="X7XQE5"/>